<feature type="chain" id="PRO_5019256993" description="Fimbrillin family protein" evidence="1">
    <location>
        <begin position="21"/>
        <end position="425"/>
    </location>
</feature>
<evidence type="ECO:0000256" key="1">
    <source>
        <dbReference type="SAM" id="SignalP"/>
    </source>
</evidence>
<evidence type="ECO:0008006" key="4">
    <source>
        <dbReference type="Google" id="ProtNLM"/>
    </source>
</evidence>
<dbReference type="CDD" id="cd13120">
    <property type="entry name" value="BF2867_like_N"/>
    <property type="match status" value="1"/>
</dbReference>
<organism evidence="2 3">
    <name type="scientific">Bacteroides xylanisolvens</name>
    <dbReference type="NCBI Taxonomy" id="371601"/>
    <lineage>
        <taxon>Bacteria</taxon>
        <taxon>Pseudomonadati</taxon>
        <taxon>Bacteroidota</taxon>
        <taxon>Bacteroidia</taxon>
        <taxon>Bacteroidales</taxon>
        <taxon>Bacteroidaceae</taxon>
        <taxon>Bacteroides</taxon>
    </lineage>
</organism>
<accession>A0A412VKC4</accession>
<dbReference type="RefSeq" id="WP_117811070.1">
    <property type="nucleotide sequence ID" value="NZ_JAQCUV010000095.1"/>
</dbReference>
<name>A0A412VKC4_9BACE</name>
<dbReference type="PROSITE" id="PS51257">
    <property type="entry name" value="PROKAR_LIPOPROTEIN"/>
    <property type="match status" value="1"/>
</dbReference>
<reference evidence="2 3" key="1">
    <citation type="submission" date="2018-08" db="EMBL/GenBank/DDBJ databases">
        <title>A genome reference for cultivated species of the human gut microbiota.</title>
        <authorList>
            <person name="Zou Y."/>
            <person name="Xue W."/>
            <person name="Luo G."/>
        </authorList>
    </citation>
    <scope>NUCLEOTIDE SEQUENCE [LARGE SCALE GENOMIC DNA]</scope>
    <source>
        <strain evidence="2 3">AF14-7</strain>
    </source>
</reference>
<dbReference type="InterPro" id="IPR042278">
    <property type="entry name" value="Mfa-like_1_N"/>
</dbReference>
<dbReference type="InterPro" id="IPR025049">
    <property type="entry name" value="Mfa-like_1"/>
</dbReference>
<feature type="signal peptide" evidence="1">
    <location>
        <begin position="1"/>
        <end position="20"/>
    </location>
</feature>
<evidence type="ECO:0000313" key="2">
    <source>
        <dbReference type="EMBL" id="RGV07246.1"/>
    </source>
</evidence>
<proteinExistence type="predicted"/>
<dbReference type="Proteomes" id="UP000283369">
    <property type="component" value="Unassembled WGS sequence"/>
</dbReference>
<comment type="caution">
    <text evidence="2">The sequence shown here is derived from an EMBL/GenBank/DDBJ whole genome shotgun (WGS) entry which is preliminary data.</text>
</comment>
<dbReference type="EMBL" id="QRYV01000062">
    <property type="protein sequence ID" value="RGV07246.1"/>
    <property type="molecule type" value="Genomic_DNA"/>
</dbReference>
<protein>
    <recommendedName>
        <fullName evidence="4">Fimbrillin family protein</fullName>
    </recommendedName>
</protein>
<gene>
    <name evidence="2" type="ORF">DWW25_20490</name>
</gene>
<dbReference type="Pfam" id="PF13149">
    <property type="entry name" value="Mfa_like_1"/>
    <property type="match status" value="1"/>
</dbReference>
<dbReference type="Gene3D" id="2.60.40.2620">
    <property type="entry name" value="Fimbrillin-like"/>
    <property type="match status" value="1"/>
</dbReference>
<dbReference type="AlphaFoldDB" id="A0A412VKC4"/>
<sequence>MKRMNVVMSALALLLLSACSQNEVTEVSPDAHPQVGFGVYTGVPTRGVDMTTESMKDDPTDPNKYGGFGIMGYFTGQDDFETVKNNVTPSFMHNQMVEYKNGAWTYSPVKYWPNREHDKISFFAYAPYEDDWRNGTKAGVTVSEATVKGIPYISFQLKPEDKLDRMVDLVVADQRDKEYTSSNAGKVSFTFEHTLSRISFRAQLGAGDFAGMDGTNSFVYITHMWIVGTDHSAAGSNLSLIDPASPANAESKFYTKAKWAELHWNYGSDAVIAGPDFSLDKMLDVENPGIEISNPTTGHNAATKGIRISSSSQGTVDKAIPLFKDKTYLYLIPVGETSGTDLAQNKGCARGDIKIGFHYDIATKDQSNSGKFIVSHAEAFIDLPAGHMKRKESYLYTLKINLYKIEISDATVTPWTDIKNEVTVE</sequence>
<evidence type="ECO:0000313" key="3">
    <source>
        <dbReference type="Proteomes" id="UP000283369"/>
    </source>
</evidence>
<keyword evidence="1" id="KW-0732">Signal</keyword>